<dbReference type="InterPro" id="IPR002645">
    <property type="entry name" value="STAS_dom"/>
</dbReference>
<comment type="subcellular location">
    <subcellularLocation>
        <location evidence="1">Membrane</location>
        <topology evidence="1">Multi-pass membrane protein</topology>
    </subcellularLocation>
</comment>
<dbReference type="OrthoDB" id="288203at2759"/>
<dbReference type="GO" id="GO:0015108">
    <property type="term" value="F:chloride transmembrane transporter activity"/>
    <property type="evidence" value="ECO:0000318"/>
    <property type="project" value="GO_Central"/>
</dbReference>
<keyword evidence="4 5" id="KW-0472">Membrane</keyword>
<accession>A7RG03</accession>
<dbReference type="Gene3D" id="3.30.750.24">
    <property type="entry name" value="STAS domain"/>
    <property type="match status" value="1"/>
</dbReference>
<dbReference type="GO" id="GO:0015106">
    <property type="term" value="F:bicarbonate transmembrane transporter activity"/>
    <property type="evidence" value="ECO:0000318"/>
    <property type="project" value="GO_Central"/>
</dbReference>
<evidence type="ECO:0000313" key="7">
    <source>
        <dbReference type="EMBL" id="EDO49691.1"/>
    </source>
</evidence>
<dbReference type="GO" id="GO:0005886">
    <property type="term" value="C:plasma membrane"/>
    <property type="evidence" value="ECO:0000318"/>
    <property type="project" value="GO_Central"/>
</dbReference>
<dbReference type="GO" id="GO:0019531">
    <property type="term" value="F:oxalate transmembrane transporter activity"/>
    <property type="evidence" value="ECO:0000318"/>
    <property type="project" value="GO_Central"/>
</dbReference>
<evidence type="ECO:0000256" key="3">
    <source>
        <dbReference type="ARBA" id="ARBA00022989"/>
    </source>
</evidence>
<dbReference type="PROSITE" id="PS50801">
    <property type="entry name" value="STAS"/>
    <property type="match status" value="1"/>
</dbReference>
<evidence type="ECO:0000259" key="6">
    <source>
        <dbReference type="PROSITE" id="PS50801"/>
    </source>
</evidence>
<sequence length="726" mass="79298">MNLSLVPRKTVDPQYQIDIQRSALTEGQFGDFYGKHEKKTFDNRSLRKRVLTSVTGKVTGMTCSPLETLEKLFPIVQWLPKYNFRKEFVADLTGGMTVGVMHIPQGLAFAMLASLPPVTGLYTALIPVMIYMLMGTSKYLSQGSFAVICLMVAQVSEREVQSYTPTPLTTPITAPYNASSSQPPMVGPWSELDSRKMEIAVTLALLIGIMQILMGLCRLGFVATYLSDPLISGFTTGSAVLVVLSQLKHIFGQVVPQNTGAFASIKVAAHMLKFIASSNPGAIITGVLCLVILVTLKFINEKYKKRLPIPIPAELLVVALGTAISYGASLSDEFGVKVLGEIPKGLPPISIPSFKRMRTIVPDAFVISVVIFATNISLARMFAKKNGQTVDANQELLAYGMCNVGGSFFSCFPICNALARTVVQENLASTQLCSIPVICLILLVLLFMAPLFYYLPKAILAAVVIANLGGLLKQFARLRQLWCICRTDAVTWFVTCFGVILLGVDLGLGLGVITTIFVVIIRQSRPRVSILGHIKDTELYRDTQECPQAAGIPNVKILRFESSLFFANAGFIKERIMSFMNPLTPTKRECIPGITTDEAEVTMELNAEKESLDTTKRTNREQGVNANIKAVIVDASAFTFIDSVGITAIKTIITEGDSRGVHVCLAACSYHLRKQLEAGGLEPSLNNDHLFVSIHDAVLFTLQAHTRYQVDLTDHVTPADSVHEEV</sequence>
<dbReference type="EMBL" id="DS469508">
    <property type="protein sequence ID" value="EDO49691.1"/>
    <property type="molecule type" value="Genomic_DNA"/>
</dbReference>
<dbReference type="PANTHER" id="PTHR11814">
    <property type="entry name" value="SULFATE TRANSPORTER"/>
    <property type="match status" value="1"/>
</dbReference>
<keyword evidence="2 5" id="KW-0812">Transmembrane</keyword>
<feature type="transmembrane region" description="Helical" evidence="5">
    <location>
        <begin position="282"/>
        <end position="299"/>
    </location>
</feature>
<dbReference type="InterPro" id="IPR011547">
    <property type="entry name" value="SLC26A/SulP_dom"/>
</dbReference>
<dbReference type="InterPro" id="IPR001902">
    <property type="entry name" value="SLC26A/SulP_fam"/>
</dbReference>
<dbReference type="InterPro" id="IPR036513">
    <property type="entry name" value="STAS_dom_sf"/>
</dbReference>
<reference evidence="7 8" key="1">
    <citation type="journal article" date="2007" name="Science">
        <title>Sea anemone genome reveals ancestral eumetazoan gene repertoire and genomic organization.</title>
        <authorList>
            <person name="Putnam N.H."/>
            <person name="Srivastava M."/>
            <person name="Hellsten U."/>
            <person name="Dirks B."/>
            <person name="Chapman J."/>
            <person name="Salamov A."/>
            <person name="Terry A."/>
            <person name="Shapiro H."/>
            <person name="Lindquist E."/>
            <person name="Kapitonov V.V."/>
            <person name="Jurka J."/>
            <person name="Genikhovich G."/>
            <person name="Grigoriev I.V."/>
            <person name="Lucas S.M."/>
            <person name="Steele R.E."/>
            <person name="Finnerty J.R."/>
            <person name="Technau U."/>
            <person name="Martindale M.Q."/>
            <person name="Rokhsar D.S."/>
        </authorList>
    </citation>
    <scope>NUCLEOTIDE SEQUENCE [LARGE SCALE GENOMIC DNA]</scope>
    <source>
        <strain evidence="8">CH2 X CH6</strain>
    </source>
</reference>
<dbReference type="InParanoid" id="A7RG03"/>
<dbReference type="AlphaFoldDB" id="A7RG03"/>
<proteinExistence type="predicted"/>
<dbReference type="SUPFAM" id="SSF52091">
    <property type="entry name" value="SpoIIaa-like"/>
    <property type="match status" value="1"/>
</dbReference>
<dbReference type="CDD" id="cd07042">
    <property type="entry name" value="STAS_SulP_like_sulfate_transporter"/>
    <property type="match status" value="1"/>
</dbReference>
<feature type="transmembrane region" description="Helical" evidence="5">
    <location>
        <begin position="106"/>
        <end position="133"/>
    </location>
</feature>
<evidence type="ECO:0000256" key="5">
    <source>
        <dbReference type="SAM" id="Phobius"/>
    </source>
</evidence>
<dbReference type="Pfam" id="PF00916">
    <property type="entry name" value="Sulfate_transp"/>
    <property type="match status" value="1"/>
</dbReference>
<keyword evidence="3 5" id="KW-1133">Transmembrane helix</keyword>
<dbReference type="Pfam" id="PF01740">
    <property type="entry name" value="STAS"/>
    <property type="match status" value="1"/>
</dbReference>
<dbReference type="OMA" id="KWHLLAN"/>
<dbReference type="HOGENOM" id="CLU_003182_9_4_1"/>
<feature type="transmembrane region" description="Helical" evidence="5">
    <location>
        <begin position="431"/>
        <end position="453"/>
    </location>
</feature>
<feature type="transmembrane region" description="Helical" evidence="5">
    <location>
        <begin position="490"/>
        <end position="521"/>
    </location>
</feature>
<evidence type="ECO:0000313" key="8">
    <source>
        <dbReference type="Proteomes" id="UP000001593"/>
    </source>
</evidence>
<feature type="transmembrane region" description="Helical" evidence="5">
    <location>
        <begin position="199"/>
        <end position="223"/>
    </location>
</feature>
<dbReference type="GO" id="GO:1902476">
    <property type="term" value="P:chloride transmembrane transport"/>
    <property type="evidence" value="ECO:0000318"/>
    <property type="project" value="GO_Central"/>
</dbReference>
<dbReference type="GO" id="GO:1902358">
    <property type="term" value="P:sulfate transmembrane transport"/>
    <property type="evidence" value="ECO:0000318"/>
    <property type="project" value="GO_Central"/>
</dbReference>
<organism evidence="7 8">
    <name type="scientific">Nematostella vectensis</name>
    <name type="common">Starlet sea anemone</name>
    <dbReference type="NCBI Taxonomy" id="45351"/>
    <lineage>
        <taxon>Eukaryota</taxon>
        <taxon>Metazoa</taxon>
        <taxon>Cnidaria</taxon>
        <taxon>Anthozoa</taxon>
        <taxon>Hexacorallia</taxon>
        <taxon>Actiniaria</taxon>
        <taxon>Edwardsiidae</taxon>
        <taxon>Nematostella</taxon>
    </lineage>
</organism>
<dbReference type="STRING" id="45351.A7RG03"/>
<protein>
    <recommendedName>
        <fullName evidence="6">STAS domain-containing protein</fullName>
    </recommendedName>
</protein>
<dbReference type="FunCoup" id="A7RG03">
    <property type="interactions" value="544"/>
</dbReference>
<dbReference type="GO" id="GO:0015116">
    <property type="term" value="F:sulfate transmembrane transporter activity"/>
    <property type="evidence" value="ECO:0000318"/>
    <property type="project" value="GO_Central"/>
</dbReference>
<evidence type="ECO:0000256" key="1">
    <source>
        <dbReference type="ARBA" id="ARBA00004141"/>
    </source>
</evidence>
<gene>
    <name evidence="7" type="ORF">NEMVEDRAFT_v1g237976</name>
</gene>
<dbReference type="PhylomeDB" id="A7RG03"/>
<feature type="domain" description="STAS" evidence="6">
    <location>
        <begin position="545"/>
        <end position="701"/>
    </location>
</feature>
<evidence type="ECO:0000256" key="4">
    <source>
        <dbReference type="ARBA" id="ARBA00023136"/>
    </source>
</evidence>
<dbReference type="KEGG" id="nve:5522110"/>
<dbReference type="NCBIfam" id="TIGR00815">
    <property type="entry name" value="sulP"/>
    <property type="match status" value="1"/>
</dbReference>
<feature type="transmembrane region" description="Helical" evidence="5">
    <location>
        <begin position="360"/>
        <end position="378"/>
    </location>
</feature>
<feature type="transmembrane region" description="Helical" evidence="5">
    <location>
        <begin position="398"/>
        <end position="419"/>
    </location>
</feature>
<feature type="transmembrane region" description="Helical" evidence="5">
    <location>
        <begin position="459"/>
        <end position="478"/>
    </location>
</feature>
<dbReference type="eggNOG" id="KOG0236">
    <property type="taxonomic scope" value="Eukaryota"/>
</dbReference>
<dbReference type="Proteomes" id="UP000001593">
    <property type="component" value="Unassembled WGS sequence"/>
</dbReference>
<name>A7RG03_NEMVE</name>
<keyword evidence="8" id="KW-1185">Reference proteome</keyword>
<evidence type="ECO:0000256" key="2">
    <source>
        <dbReference type="ARBA" id="ARBA00022692"/>
    </source>
</evidence>